<dbReference type="AlphaFoldDB" id="A0A8J9UM29"/>
<evidence type="ECO:0000313" key="8">
    <source>
        <dbReference type="EMBL" id="CAH0722796.1"/>
    </source>
</evidence>
<keyword evidence="5" id="KW-0325">Glycoprotein</keyword>
<keyword evidence="9" id="KW-1185">Reference proteome</keyword>
<evidence type="ECO:0000256" key="1">
    <source>
        <dbReference type="ARBA" id="ARBA00005964"/>
    </source>
</evidence>
<evidence type="ECO:0000313" key="9">
    <source>
        <dbReference type="Proteomes" id="UP000838878"/>
    </source>
</evidence>
<keyword evidence="6" id="KW-0732">Signal</keyword>
<dbReference type="SUPFAM" id="SSF53474">
    <property type="entry name" value="alpha/beta-Hydrolases"/>
    <property type="match status" value="2"/>
</dbReference>
<dbReference type="Gene3D" id="3.40.50.1820">
    <property type="entry name" value="alpha/beta hydrolase"/>
    <property type="match status" value="2"/>
</dbReference>
<feature type="domain" description="Carboxylesterase type B" evidence="7">
    <location>
        <begin position="22"/>
        <end position="489"/>
    </location>
</feature>
<organism evidence="8 9">
    <name type="scientific">Brenthis ino</name>
    <name type="common">lesser marbled fritillary</name>
    <dbReference type="NCBI Taxonomy" id="405034"/>
    <lineage>
        <taxon>Eukaryota</taxon>
        <taxon>Metazoa</taxon>
        <taxon>Ecdysozoa</taxon>
        <taxon>Arthropoda</taxon>
        <taxon>Hexapoda</taxon>
        <taxon>Insecta</taxon>
        <taxon>Pterygota</taxon>
        <taxon>Neoptera</taxon>
        <taxon>Endopterygota</taxon>
        <taxon>Lepidoptera</taxon>
        <taxon>Glossata</taxon>
        <taxon>Ditrysia</taxon>
        <taxon>Papilionoidea</taxon>
        <taxon>Nymphalidae</taxon>
        <taxon>Heliconiinae</taxon>
        <taxon>Argynnini</taxon>
        <taxon>Brenthis</taxon>
    </lineage>
</organism>
<protein>
    <recommendedName>
        <fullName evidence="7">Carboxylesterase type B domain-containing protein</fullName>
    </recommendedName>
</protein>
<dbReference type="PANTHER" id="PTHR11559">
    <property type="entry name" value="CARBOXYLESTERASE"/>
    <property type="match status" value="1"/>
</dbReference>
<feature type="chain" id="PRO_5035451785" description="Carboxylesterase type B domain-containing protein" evidence="6">
    <location>
        <begin position="17"/>
        <end position="1033"/>
    </location>
</feature>
<feature type="non-terminal residue" evidence="8">
    <location>
        <position position="1033"/>
    </location>
</feature>
<sequence length="1033" mass="116890">MWFLVISLCFVSSISCGVIRESRLVQLSQGPVRGYKDVEYGIFVFHSIPYATAPTGRDKFKVPSSPPKWSEPLEAVDGDVICPQIDFMNVVPDNKIPKEDCLLVNIYAPDSKKTQLPVVVYVHGGAFIEGWSDLFSPKGLVKTGEVIAITFNYRLSAPGFLCLGTNNIPGNAGMKDQVALLRWVKENIKNFGGNPNDVILSGFSSGASAVDLLMISKMTKGLFHKVIPDSGSSLASFAVQPDPLKNAKEYAKLLNFNDVDNLIALEEFYRNIPYEQLLSVPVLNRTDSMFLMSPCVERDLGEERFLEDNPVNILKSGNFTKYPTLVGFSNMEGLFFIQMFEYWKNMMNTRFSDFLPGDLHFQDDKEKEEVAEQVKKFYFKNKLVGKDTITAYVDYLSDVVFVNSLLKSVKLQVEAGNSQMYFYEYSYIEKSIPPIPYTNIRGAIHCSQTFAILDGFFNGTMVPEIYISEELKEIKKSMRKIWLSFITTGCCLKMWECVLVSMCFIAASAGWSEDTNSKLVNITQGPVRGYKDPNEDITVFYSIPYAKAPTGPDKFKAPLRVPTWTDPLEAVDQKIVCPQNISPFVQRTFQEDCLIANVYVPNTEEQNLPVVVYIHGGGFVIGYGDLFKPKKLVASKKVVAVTFNYRLGAHGFLCLGTKDIPGNAGMKDQVALLRWVKQNIASFGGNPDDITISGFSAGSSSVGLLMISKMAQGLFKKGIPESGDIFSPYSMQTKPVQVAKEYAQLINFNNVDDINALETFFKNVSYEVMTSADILSRADSTFLFAPCVERDFGQERFLDNSPMDIINRGEFKKIPLLSGFTSMEGLMRISNFDQWKIEMNKKFSNFLPADLYFKNNEERDKVAQTIKQFYFNNQPVDNNNVLDYVNLLSDMLFTCPTLRSTKLLLKSGNEHIYFYEYTHVDNCTAKVPYTDVRGPTHVAQTSTILEEDLRNCTDDKDIEEWKSLMREIWLNFITEGIPESPSLPEWPPLRADSFNYMDLNRNPSLKTSLLQERCSFWEEIYNKFYQNPLPPEY</sequence>
<keyword evidence="4" id="KW-1015">Disulfide bond</keyword>
<dbReference type="PROSITE" id="PS00122">
    <property type="entry name" value="CARBOXYLESTERASE_B_1"/>
    <property type="match status" value="2"/>
</dbReference>
<dbReference type="GO" id="GO:0052689">
    <property type="term" value="F:carboxylic ester hydrolase activity"/>
    <property type="evidence" value="ECO:0007669"/>
    <property type="project" value="UniProtKB-KW"/>
</dbReference>
<proteinExistence type="inferred from homology"/>
<evidence type="ECO:0000256" key="2">
    <source>
        <dbReference type="ARBA" id="ARBA00022487"/>
    </source>
</evidence>
<dbReference type="InterPro" id="IPR019826">
    <property type="entry name" value="Carboxylesterase_B_AS"/>
</dbReference>
<evidence type="ECO:0000259" key="7">
    <source>
        <dbReference type="Pfam" id="PF00135"/>
    </source>
</evidence>
<dbReference type="EMBL" id="OV170223">
    <property type="protein sequence ID" value="CAH0722796.1"/>
    <property type="molecule type" value="Genomic_DNA"/>
</dbReference>
<evidence type="ECO:0000256" key="5">
    <source>
        <dbReference type="ARBA" id="ARBA00023180"/>
    </source>
</evidence>
<name>A0A8J9UM29_9NEOP</name>
<evidence type="ECO:0000256" key="6">
    <source>
        <dbReference type="SAM" id="SignalP"/>
    </source>
</evidence>
<evidence type="ECO:0000256" key="3">
    <source>
        <dbReference type="ARBA" id="ARBA00022801"/>
    </source>
</evidence>
<keyword evidence="3" id="KW-0378">Hydrolase</keyword>
<dbReference type="InterPro" id="IPR002018">
    <property type="entry name" value="CarbesteraseB"/>
</dbReference>
<accession>A0A8J9UM29</accession>
<dbReference type="Proteomes" id="UP000838878">
    <property type="component" value="Chromosome 3"/>
</dbReference>
<feature type="signal peptide" evidence="6">
    <location>
        <begin position="1"/>
        <end position="16"/>
    </location>
</feature>
<gene>
    <name evidence="8" type="ORF">BINO364_LOCUS8688</name>
</gene>
<dbReference type="InterPro" id="IPR029058">
    <property type="entry name" value="AB_hydrolase_fold"/>
</dbReference>
<evidence type="ECO:0000256" key="4">
    <source>
        <dbReference type="ARBA" id="ARBA00023157"/>
    </source>
</evidence>
<keyword evidence="2" id="KW-0719">Serine esterase</keyword>
<dbReference type="OrthoDB" id="3200163at2759"/>
<dbReference type="Pfam" id="PF00135">
    <property type="entry name" value="COesterase"/>
    <property type="match status" value="2"/>
</dbReference>
<comment type="similarity">
    <text evidence="1">Belongs to the type-B carboxylesterase/lipase family.</text>
</comment>
<dbReference type="InterPro" id="IPR050309">
    <property type="entry name" value="Type-B_Carboxylest/Lipase"/>
</dbReference>
<feature type="domain" description="Carboxylesterase type B" evidence="7">
    <location>
        <begin position="517"/>
        <end position="1017"/>
    </location>
</feature>
<reference evidence="8" key="1">
    <citation type="submission" date="2021-12" db="EMBL/GenBank/DDBJ databases">
        <authorList>
            <person name="Martin H S."/>
        </authorList>
    </citation>
    <scope>NUCLEOTIDE SEQUENCE</scope>
</reference>